<dbReference type="SUPFAM" id="SSF46689">
    <property type="entry name" value="Homeodomain-like"/>
    <property type="match status" value="1"/>
</dbReference>
<sequence>MSAAPSLSSPPLPIVLPGTRTGRDPERSIPRGPRRAPPEVVAATQRDRLLDGIVRTVALNGYTRARISDICQAAGVTRPVFYEQFKGKEDAFLAAHRHGTSLVIQAMETAFNRAADWPAGIRDGLGALLGILAEAPAFAAMAVVETDAVGPAGRAEREALLARFRRFFGGLPEPHQAVPVEELVDIVVGGVYAAIYRRIAAGRTAELPDLLPTLTFYVLAPFLGTAEAAGHSTDASPQIRRKINTLCAQVP</sequence>
<evidence type="ECO:0000256" key="1">
    <source>
        <dbReference type="ARBA" id="ARBA00023125"/>
    </source>
</evidence>
<keyword evidence="1 2" id="KW-0238">DNA-binding</keyword>
<dbReference type="InterPro" id="IPR050109">
    <property type="entry name" value="HTH-type_TetR-like_transc_reg"/>
</dbReference>
<keyword evidence="6" id="KW-1185">Reference proteome</keyword>
<dbReference type="GO" id="GO:0003700">
    <property type="term" value="F:DNA-binding transcription factor activity"/>
    <property type="evidence" value="ECO:0007669"/>
    <property type="project" value="TreeGrafter"/>
</dbReference>
<dbReference type="EMBL" id="SUMC01000016">
    <property type="protein sequence ID" value="TKA10186.1"/>
    <property type="molecule type" value="Genomic_DNA"/>
</dbReference>
<feature type="domain" description="HTH tetR-type" evidence="4">
    <location>
        <begin position="43"/>
        <end position="103"/>
    </location>
</feature>
<name>A0A4U0SKN5_9ACTN</name>
<evidence type="ECO:0000259" key="4">
    <source>
        <dbReference type="PROSITE" id="PS50977"/>
    </source>
</evidence>
<accession>A0A4U0SKN5</accession>
<evidence type="ECO:0000256" key="3">
    <source>
        <dbReference type="SAM" id="MobiDB-lite"/>
    </source>
</evidence>
<dbReference type="Pfam" id="PF00440">
    <property type="entry name" value="TetR_N"/>
    <property type="match status" value="1"/>
</dbReference>
<dbReference type="OrthoDB" id="3867339at2"/>
<gene>
    <name evidence="5" type="ORF">FCI23_18465</name>
</gene>
<dbReference type="PROSITE" id="PS50977">
    <property type="entry name" value="HTH_TETR_2"/>
    <property type="match status" value="1"/>
</dbReference>
<dbReference type="PANTHER" id="PTHR30055">
    <property type="entry name" value="HTH-TYPE TRANSCRIPTIONAL REGULATOR RUTR"/>
    <property type="match status" value="1"/>
</dbReference>
<dbReference type="RefSeq" id="WP_136725002.1">
    <property type="nucleotide sequence ID" value="NZ_SUMC01000016.1"/>
</dbReference>
<dbReference type="Gene3D" id="1.10.357.10">
    <property type="entry name" value="Tetracycline Repressor, domain 2"/>
    <property type="match status" value="1"/>
</dbReference>
<dbReference type="Proteomes" id="UP000305778">
    <property type="component" value="Unassembled WGS sequence"/>
</dbReference>
<organism evidence="5 6">
    <name type="scientific">Actinacidiphila oryziradicis</name>
    <dbReference type="NCBI Taxonomy" id="2571141"/>
    <lineage>
        <taxon>Bacteria</taxon>
        <taxon>Bacillati</taxon>
        <taxon>Actinomycetota</taxon>
        <taxon>Actinomycetes</taxon>
        <taxon>Kitasatosporales</taxon>
        <taxon>Streptomycetaceae</taxon>
        <taxon>Actinacidiphila</taxon>
    </lineage>
</organism>
<reference evidence="5 6" key="1">
    <citation type="submission" date="2019-04" db="EMBL/GenBank/DDBJ databases">
        <title>Streptomyces oryziradicis sp. nov., a novel actinomycete isolated from rhizosphere soil of rice (Oryza sativa L.).</title>
        <authorList>
            <person name="Li C."/>
        </authorList>
    </citation>
    <scope>NUCLEOTIDE SEQUENCE [LARGE SCALE GENOMIC DNA]</scope>
    <source>
        <strain evidence="5 6">NEAU-C40</strain>
    </source>
</reference>
<comment type="caution">
    <text evidence="5">The sequence shown here is derived from an EMBL/GenBank/DDBJ whole genome shotgun (WGS) entry which is preliminary data.</text>
</comment>
<proteinExistence type="predicted"/>
<evidence type="ECO:0000313" key="5">
    <source>
        <dbReference type="EMBL" id="TKA10186.1"/>
    </source>
</evidence>
<feature type="DNA-binding region" description="H-T-H motif" evidence="2">
    <location>
        <begin position="66"/>
        <end position="85"/>
    </location>
</feature>
<protein>
    <submittedName>
        <fullName evidence="5">Helix-turn-helix transcriptional regulator</fullName>
    </submittedName>
</protein>
<evidence type="ECO:0000256" key="2">
    <source>
        <dbReference type="PROSITE-ProRule" id="PRU00335"/>
    </source>
</evidence>
<evidence type="ECO:0000313" key="6">
    <source>
        <dbReference type="Proteomes" id="UP000305778"/>
    </source>
</evidence>
<dbReference type="InterPro" id="IPR001647">
    <property type="entry name" value="HTH_TetR"/>
</dbReference>
<dbReference type="AlphaFoldDB" id="A0A4U0SKN5"/>
<dbReference type="PANTHER" id="PTHR30055:SF187">
    <property type="entry name" value="TRANSCRIPTIONAL REGULATORY PROTEIN"/>
    <property type="match status" value="1"/>
</dbReference>
<dbReference type="InterPro" id="IPR009057">
    <property type="entry name" value="Homeodomain-like_sf"/>
</dbReference>
<dbReference type="GO" id="GO:0000976">
    <property type="term" value="F:transcription cis-regulatory region binding"/>
    <property type="evidence" value="ECO:0007669"/>
    <property type="project" value="TreeGrafter"/>
</dbReference>
<feature type="region of interest" description="Disordered" evidence="3">
    <location>
        <begin position="1"/>
        <end position="40"/>
    </location>
</feature>